<sequence length="674" mass="77906">MSDDENIGTTLAYTKSPKTSKRTSFQDELKKVVSARKARHSTIEESDDSDYSDEFEEIDDDDVFKNNFTTKSTNKTTKRTISSNFLLSDDEDEPRKMSFLKSKNLIDSYEDNEWGDTNNENKPPSSQERRPDGGEQKSPFFSEYQKYNKSIIQDEGDAKPVPIPKPRDYKIKSSQSEEGIAISALDETFKPTPLQRSILRRNNHVEESRIDERSSSSRPSSSHSAPSSMTKLNGKSSENIELLETFISEGQNQSSPQTPTSKPGLSFTEDHPGGSVLTVSSEGTFPFTKEHSELEQQGTSPAKVDERLSPSVLELMMATVYEQSKQQLIENPHLEISNCETQMPHKSRQKVQYDPSNSSGHDAENRNTAEQQRHKVIQEKNFKNKEETSGRVNSPSTRYLDATLQHTKKNSSVTNSTYKTAKSRYLGTLTVLDNKQLLKSPSDPEGADTLRAAVYQDWLEKKKIFLHELQKIKKMEEEKEKEKKRLEGGAKKEEASASFQAWKAVKTKELKKNLMKLKEEEEKKRNELEQMAEKKEESKKAVFEKWKEDKEEHLKEKIRKEKQAEMEKKRKEEQAVAEKKKESKLAFCKWSEKKEDVLKSKKKEKLQEEKEKQEKERAEKEWQEKKAMEEYERWLEKKERNDKIVKKQKKLQVILEEEPIPPWSPPGRTVPMGK</sequence>
<dbReference type="GO" id="GO:1902412">
    <property type="term" value="P:regulation of mitotic cytokinesis"/>
    <property type="evidence" value="ECO:0007669"/>
    <property type="project" value="TreeGrafter"/>
</dbReference>
<dbReference type="AlphaFoldDB" id="A0AAV7WUW4"/>
<accession>A0AAV7WUW4</accession>
<dbReference type="GO" id="GO:0090307">
    <property type="term" value="P:mitotic spindle assembly"/>
    <property type="evidence" value="ECO:0007669"/>
    <property type="project" value="TreeGrafter"/>
</dbReference>
<organism evidence="2 3">
    <name type="scientific">Pleurodeles waltl</name>
    <name type="common">Iberian ribbed newt</name>
    <dbReference type="NCBI Taxonomy" id="8319"/>
    <lineage>
        <taxon>Eukaryota</taxon>
        <taxon>Metazoa</taxon>
        <taxon>Chordata</taxon>
        <taxon>Craniata</taxon>
        <taxon>Vertebrata</taxon>
        <taxon>Euteleostomi</taxon>
        <taxon>Amphibia</taxon>
        <taxon>Batrachia</taxon>
        <taxon>Caudata</taxon>
        <taxon>Salamandroidea</taxon>
        <taxon>Salamandridae</taxon>
        <taxon>Pleurodelinae</taxon>
        <taxon>Pleurodeles</taxon>
    </lineage>
</organism>
<feature type="compositionally biased region" description="Basic and acidic residues" evidence="1">
    <location>
        <begin position="361"/>
        <end position="389"/>
    </location>
</feature>
<dbReference type="GO" id="GO:0000281">
    <property type="term" value="P:mitotic cytokinesis"/>
    <property type="evidence" value="ECO:0007669"/>
    <property type="project" value="InterPro"/>
</dbReference>
<feature type="region of interest" description="Disordered" evidence="1">
    <location>
        <begin position="1"/>
        <end position="26"/>
    </location>
</feature>
<evidence type="ECO:0000313" key="3">
    <source>
        <dbReference type="Proteomes" id="UP001066276"/>
    </source>
</evidence>
<dbReference type="EMBL" id="JANPWB010000001">
    <property type="protein sequence ID" value="KAJ1216278.1"/>
    <property type="molecule type" value="Genomic_DNA"/>
</dbReference>
<dbReference type="Proteomes" id="UP001066276">
    <property type="component" value="Chromosome 1_1"/>
</dbReference>
<feature type="region of interest" description="Disordered" evidence="1">
    <location>
        <begin position="342"/>
        <end position="399"/>
    </location>
</feature>
<reference evidence="2" key="1">
    <citation type="journal article" date="2022" name="bioRxiv">
        <title>Sequencing and chromosome-scale assembly of the giantPleurodeles waltlgenome.</title>
        <authorList>
            <person name="Brown T."/>
            <person name="Elewa A."/>
            <person name="Iarovenko S."/>
            <person name="Subramanian E."/>
            <person name="Araus A.J."/>
            <person name="Petzold A."/>
            <person name="Susuki M."/>
            <person name="Suzuki K.-i.T."/>
            <person name="Hayashi T."/>
            <person name="Toyoda A."/>
            <person name="Oliveira C."/>
            <person name="Osipova E."/>
            <person name="Leigh N.D."/>
            <person name="Simon A."/>
            <person name="Yun M.H."/>
        </authorList>
    </citation>
    <scope>NUCLEOTIDE SEQUENCE</scope>
    <source>
        <strain evidence="2">20211129_DDA</strain>
        <tissue evidence="2">Liver</tissue>
    </source>
</reference>
<name>A0AAV7WUW4_PLEWA</name>
<comment type="caution">
    <text evidence="2">The sequence shown here is derived from an EMBL/GenBank/DDBJ whole genome shotgun (WGS) entry which is preliminary data.</text>
</comment>
<dbReference type="GO" id="GO:0000235">
    <property type="term" value="C:astral microtubule"/>
    <property type="evidence" value="ECO:0007669"/>
    <property type="project" value="TreeGrafter"/>
</dbReference>
<proteinExistence type="predicted"/>
<evidence type="ECO:0008006" key="4">
    <source>
        <dbReference type="Google" id="ProtNLM"/>
    </source>
</evidence>
<dbReference type="GO" id="GO:0008017">
    <property type="term" value="F:microtubule binding"/>
    <property type="evidence" value="ECO:0007669"/>
    <property type="project" value="TreeGrafter"/>
</dbReference>
<feature type="compositionally biased region" description="Acidic residues" evidence="1">
    <location>
        <begin position="44"/>
        <end position="54"/>
    </location>
</feature>
<protein>
    <recommendedName>
        <fullName evidence="4">Microtubule-associated protein 9</fullName>
    </recommendedName>
</protein>
<feature type="region of interest" description="Disordered" evidence="1">
    <location>
        <begin position="109"/>
        <end position="305"/>
    </location>
</feature>
<gene>
    <name evidence="2" type="ORF">NDU88_003882</name>
</gene>
<feature type="compositionally biased region" description="Polar residues" evidence="1">
    <location>
        <begin position="248"/>
        <end position="263"/>
    </location>
</feature>
<feature type="compositionally biased region" description="Polar residues" evidence="1">
    <location>
        <begin position="115"/>
        <end position="126"/>
    </location>
</feature>
<feature type="compositionally biased region" description="Basic and acidic residues" evidence="1">
    <location>
        <begin position="203"/>
        <end position="215"/>
    </location>
</feature>
<dbReference type="PANTHER" id="PTHR14739">
    <property type="entry name" value="MICROTUBULE-ASSOCIATED PROTEIN 9"/>
    <property type="match status" value="1"/>
</dbReference>
<feature type="region of interest" description="Disordered" evidence="1">
    <location>
        <begin position="35"/>
        <end position="54"/>
    </location>
</feature>
<keyword evidence="3" id="KW-1185">Reference proteome</keyword>
<dbReference type="PANTHER" id="PTHR14739:SF9">
    <property type="entry name" value="MICROTUBULE-ASSOCIATED PROTEIN 9"/>
    <property type="match status" value="1"/>
</dbReference>
<evidence type="ECO:0000313" key="2">
    <source>
        <dbReference type="EMBL" id="KAJ1216278.1"/>
    </source>
</evidence>
<feature type="compositionally biased region" description="Polar residues" evidence="1">
    <location>
        <begin position="229"/>
        <end position="239"/>
    </location>
</feature>
<feature type="region of interest" description="Disordered" evidence="1">
    <location>
        <begin position="518"/>
        <end position="583"/>
    </location>
</feature>
<feature type="region of interest" description="Disordered" evidence="1">
    <location>
        <begin position="596"/>
        <end position="622"/>
    </location>
</feature>
<feature type="compositionally biased region" description="Low complexity" evidence="1">
    <location>
        <begin position="216"/>
        <end position="228"/>
    </location>
</feature>
<dbReference type="InterPro" id="IPR026106">
    <property type="entry name" value="MAP9"/>
</dbReference>
<evidence type="ECO:0000256" key="1">
    <source>
        <dbReference type="SAM" id="MobiDB-lite"/>
    </source>
</evidence>
<feature type="compositionally biased region" description="Polar residues" evidence="1">
    <location>
        <begin position="7"/>
        <end position="17"/>
    </location>
</feature>